<dbReference type="PANTHER" id="PTHR37017">
    <property type="entry name" value="AB HYDROLASE-1 DOMAIN-CONTAINING PROTEIN-RELATED"/>
    <property type="match status" value="1"/>
</dbReference>
<evidence type="ECO:0000313" key="3">
    <source>
        <dbReference type="Proteomes" id="UP001072034"/>
    </source>
</evidence>
<dbReference type="InterPro" id="IPR052897">
    <property type="entry name" value="Sec-Metab_Biosynth_Hydrolase"/>
</dbReference>
<protein>
    <submittedName>
        <fullName evidence="2">Alpha/beta fold hydrolase</fullName>
    </submittedName>
</protein>
<dbReference type="EMBL" id="JAPTMY010000042">
    <property type="protein sequence ID" value="MCZ0859195.1"/>
    <property type="molecule type" value="Genomic_DNA"/>
</dbReference>
<dbReference type="Pfam" id="PF12697">
    <property type="entry name" value="Abhydrolase_6"/>
    <property type="match status" value="1"/>
</dbReference>
<organism evidence="2 3">
    <name type="scientific">Actinomyces israelii</name>
    <dbReference type="NCBI Taxonomy" id="1659"/>
    <lineage>
        <taxon>Bacteria</taxon>
        <taxon>Bacillati</taxon>
        <taxon>Actinomycetota</taxon>
        <taxon>Actinomycetes</taxon>
        <taxon>Actinomycetales</taxon>
        <taxon>Actinomycetaceae</taxon>
        <taxon>Actinomyces</taxon>
    </lineage>
</organism>
<dbReference type="SUPFAM" id="SSF53474">
    <property type="entry name" value="alpha/beta-Hydrolases"/>
    <property type="match status" value="1"/>
</dbReference>
<dbReference type="InterPro" id="IPR000073">
    <property type="entry name" value="AB_hydrolase_1"/>
</dbReference>
<evidence type="ECO:0000259" key="1">
    <source>
        <dbReference type="Pfam" id="PF12697"/>
    </source>
</evidence>
<comment type="caution">
    <text evidence="2">The sequence shown here is derived from an EMBL/GenBank/DDBJ whole genome shotgun (WGS) entry which is preliminary data.</text>
</comment>
<evidence type="ECO:0000313" key="2">
    <source>
        <dbReference type="EMBL" id="MCZ0859195.1"/>
    </source>
</evidence>
<dbReference type="PANTHER" id="PTHR37017:SF11">
    <property type="entry name" value="ESTERASE_LIPASE_THIOESTERASE DOMAIN-CONTAINING PROTEIN"/>
    <property type="match status" value="1"/>
</dbReference>
<reference evidence="2" key="1">
    <citation type="submission" date="2022-10" db="EMBL/GenBank/DDBJ databases">
        <title>Genome sequence of Actinomyces israelii ATCC 10048.</title>
        <authorList>
            <person name="Watt R.M."/>
            <person name="Tong W.M."/>
        </authorList>
    </citation>
    <scope>NUCLEOTIDE SEQUENCE</scope>
    <source>
        <strain evidence="2">ATCC 10048</strain>
    </source>
</reference>
<dbReference type="RefSeq" id="WP_268918462.1">
    <property type="nucleotide sequence ID" value="NZ_JAPTMY010000042.1"/>
</dbReference>
<dbReference type="InterPro" id="IPR029058">
    <property type="entry name" value="AB_hydrolase_fold"/>
</dbReference>
<proteinExistence type="predicted"/>
<keyword evidence="2" id="KW-0378">Hydrolase</keyword>
<dbReference type="Proteomes" id="UP001072034">
    <property type="component" value="Unassembled WGS sequence"/>
</dbReference>
<keyword evidence="3" id="KW-1185">Reference proteome</keyword>
<gene>
    <name evidence="2" type="ORF">OHJ16_14220</name>
</gene>
<sequence length="222" mass="24107">MLVHGGMLGSWCWEKVLPLLGCDVVAVDLPGRSGAAPIPATFDNWVDTVIRATAGKSLIVAHSLGGLVAVAAASRASDRVAGILFVSALVPPQGYCCWDLLPKPLYLIRRPLRIGEPRVVMPKVVARFLLCNGLSPADRDTILSRLVGEPGAVLGTPVEYRLDDGIDLTYVHTTHDRAVTPARQRRYVALLPDRTRRLRLDCGHSAMYAKPAELAEIICQRL</sequence>
<accession>A0ABT4IBT4</accession>
<feature type="domain" description="AB hydrolase-1" evidence="1">
    <location>
        <begin position="2"/>
        <end position="216"/>
    </location>
</feature>
<dbReference type="GO" id="GO:0016787">
    <property type="term" value="F:hydrolase activity"/>
    <property type="evidence" value="ECO:0007669"/>
    <property type="project" value="UniProtKB-KW"/>
</dbReference>
<dbReference type="Gene3D" id="3.40.50.1820">
    <property type="entry name" value="alpha/beta hydrolase"/>
    <property type="match status" value="1"/>
</dbReference>
<name>A0ABT4IBT4_9ACTO</name>